<reference evidence="1" key="1">
    <citation type="submission" date="2020-09" db="EMBL/GenBank/DDBJ databases">
        <title>Genome-Enabled Discovery of Anthraquinone Biosynthesis in Senna tora.</title>
        <authorList>
            <person name="Kang S.-H."/>
            <person name="Pandey R.P."/>
            <person name="Lee C.-M."/>
            <person name="Sim J.-S."/>
            <person name="Jeong J.-T."/>
            <person name="Choi B.-S."/>
            <person name="Jung M."/>
            <person name="Ginzburg D."/>
            <person name="Zhao K."/>
            <person name="Won S.Y."/>
            <person name="Oh T.-J."/>
            <person name="Yu Y."/>
            <person name="Kim N.-H."/>
            <person name="Lee O.R."/>
            <person name="Lee T.-H."/>
            <person name="Bashyal P."/>
            <person name="Kim T.-S."/>
            <person name="Lee W.-H."/>
            <person name="Kawkins C."/>
            <person name="Kim C.-K."/>
            <person name="Kim J.S."/>
            <person name="Ahn B.O."/>
            <person name="Rhee S.Y."/>
            <person name="Sohng J.K."/>
        </authorList>
    </citation>
    <scope>NUCLEOTIDE SEQUENCE</scope>
    <source>
        <tissue evidence="1">Leaf</tissue>
    </source>
</reference>
<comment type="caution">
    <text evidence="1">The sequence shown here is derived from an EMBL/GenBank/DDBJ whole genome shotgun (WGS) entry which is preliminary data.</text>
</comment>
<name>A0A834WYD2_9FABA</name>
<dbReference type="EMBL" id="JAAIUW010000004">
    <property type="protein sequence ID" value="KAF7834819.1"/>
    <property type="molecule type" value="Genomic_DNA"/>
</dbReference>
<organism evidence="1 2">
    <name type="scientific">Senna tora</name>
    <dbReference type="NCBI Taxonomy" id="362788"/>
    <lineage>
        <taxon>Eukaryota</taxon>
        <taxon>Viridiplantae</taxon>
        <taxon>Streptophyta</taxon>
        <taxon>Embryophyta</taxon>
        <taxon>Tracheophyta</taxon>
        <taxon>Spermatophyta</taxon>
        <taxon>Magnoliopsida</taxon>
        <taxon>eudicotyledons</taxon>
        <taxon>Gunneridae</taxon>
        <taxon>Pentapetalae</taxon>
        <taxon>rosids</taxon>
        <taxon>fabids</taxon>
        <taxon>Fabales</taxon>
        <taxon>Fabaceae</taxon>
        <taxon>Caesalpinioideae</taxon>
        <taxon>Cassia clade</taxon>
        <taxon>Senna</taxon>
    </lineage>
</organism>
<proteinExistence type="predicted"/>
<dbReference type="Proteomes" id="UP000634136">
    <property type="component" value="Unassembled WGS sequence"/>
</dbReference>
<sequence>MTLFLAFLPSTKAPWLKMRLGNIGLKRVTRAVKMGWPVTPKKYNGDGGGIKASFDERDDI</sequence>
<keyword evidence="2" id="KW-1185">Reference proteome</keyword>
<accession>A0A834WYD2</accession>
<dbReference type="AlphaFoldDB" id="A0A834WYD2"/>
<evidence type="ECO:0000313" key="2">
    <source>
        <dbReference type="Proteomes" id="UP000634136"/>
    </source>
</evidence>
<gene>
    <name evidence="1" type="ORF">G2W53_009678</name>
</gene>
<evidence type="ECO:0000313" key="1">
    <source>
        <dbReference type="EMBL" id="KAF7834819.1"/>
    </source>
</evidence>
<protein>
    <submittedName>
        <fullName evidence="1">Uncharacterized protein</fullName>
    </submittedName>
</protein>